<dbReference type="AlphaFoldDB" id="A0A1D9LCF9"/>
<organism evidence="4 5">
    <name type="scientific">Chromobacterium vaccinii</name>
    <dbReference type="NCBI Taxonomy" id="1108595"/>
    <lineage>
        <taxon>Bacteria</taxon>
        <taxon>Pseudomonadati</taxon>
        <taxon>Pseudomonadota</taxon>
        <taxon>Betaproteobacteria</taxon>
        <taxon>Neisseriales</taxon>
        <taxon>Chromobacteriaceae</taxon>
        <taxon>Chromobacterium</taxon>
    </lineage>
</organism>
<dbReference type="PANTHER" id="PTHR46018">
    <property type="entry name" value="ZINC PHOSPHODIESTERASE ELAC PROTEIN 1"/>
    <property type="match status" value="1"/>
</dbReference>
<accession>A0A1D9LCF9</accession>
<dbReference type="STRING" id="1108595.BKX93_02210"/>
<evidence type="ECO:0000256" key="2">
    <source>
        <dbReference type="SAM" id="SignalP"/>
    </source>
</evidence>
<dbReference type="InterPro" id="IPR044094">
    <property type="entry name" value="AtsA-like_MBL-fold"/>
</dbReference>
<evidence type="ECO:0000313" key="5">
    <source>
        <dbReference type="Proteomes" id="UP000178776"/>
    </source>
</evidence>
<keyword evidence="1 4" id="KW-0378">Hydrolase</keyword>
<evidence type="ECO:0000313" key="4">
    <source>
        <dbReference type="EMBL" id="AOZ48925.1"/>
    </source>
</evidence>
<dbReference type="GO" id="GO:0042781">
    <property type="term" value="F:3'-tRNA processing endoribonuclease activity"/>
    <property type="evidence" value="ECO:0007669"/>
    <property type="project" value="TreeGrafter"/>
</dbReference>
<name>A0A1D9LCF9_9NEIS</name>
<feature type="signal peptide" evidence="2">
    <location>
        <begin position="1"/>
        <end position="20"/>
    </location>
</feature>
<sequence length="308" mass="32860">MKIRMLVASLCLACAAAAAAASPTQCENKRYTLQLLGSGGPISDDGRASSASLIWWKNKPVALIDAGGGAYLRFGQSGARLEDVSFIGLTHFHTDHVTDLPALLKGSYFFRAPHQIDIAGPTGGAGFPSLSGFMRAQFNAKNGAYAYLSGIYSGSGDIPLKVKLADVGYHKAMPTKVYDKDGITISALGIPHGKVPTLAYRIDTPDGRIVISADQNGSNPNFLEFAKNADILVMPLAIDEQADPASAFLHAKPSAIGRIAAAVKPKQLVLNHFMGKSLRVKDQSIRIIRKLYSGPIYASRDLSCFPVR</sequence>
<dbReference type="SUPFAM" id="SSF56281">
    <property type="entry name" value="Metallo-hydrolase/oxidoreductase"/>
    <property type="match status" value="1"/>
</dbReference>
<dbReference type="PANTHER" id="PTHR46018:SF2">
    <property type="entry name" value="ZINC PHOSPHODIESTERASE ELAC PROTEIN 1"/>
    <property type="match status" value="1"/>
</dbReference>
<reference evidence="4 5" key="1">
    <citation type="submission" date="2016-10" db="EMBL/GenBank/DDBJ databases">
        <title>Chromobacterium muskegensis sp. nov., an insecticidal bacterium isolated from Sphagnum bogs.</title>
        <authorList>
            <person name="Sparks M.E."/>
            <person name="Blackburn M.B."/>
            <person name="Gundersen-Rindal D.E."/>
            <person name="Mitchell A."/>
            <person name="Farrar R."/>
            <person name="Kuhar D."/>
        </authorList>
    </citation>
    <scope>NUCLEOTIDE SEQUENCE [LARGE SCALE GENOMIC DNA]</scope>
    <source>
        <strain evidence="4 5">21-1</strain>
    </source>
</reference>
<dbReference type="RefSeq" id="WP_046166644.1">
    <property type="nucleotide sequence ID" value="NZ_CP017707.1"/>
</dbReference>
<feature type="chain" id="PRO_5009443036" evidence="2">
    <location>
        <begin position="21"/>
        <end position="308"/>
    </location>
</feature>
<dbReference type="KEGG" id="cvc:BKX93_02210"/>
<dbReference type="GeneID" id="68840028"/>
<dbReference type="InterPro" id="IPR036866">
    <property type="entry name" value="RibonucZ/Hydroxyglut_hydro"/>
</dbReference>
<feature type="domain" description="Metallo-beta-lactamase" evidence="3">
    <location>
        <begin position="63"/>
        <end position="273"/>
    </location>
</feature>
<keyword evidence="2" id="KW-0732">Signal</keyword>
<protein>
    <submittedName>
        <fullName evidence="4">MBL fold metallo-hydrolase</fullName>
    </submittedName>
</protein>
<dbReference type="InterPro" id="IPR001279">
    <property type="entry name" value="Metallo-B-lactamas"/>
</dbReference>
<proteinExistence type="predicted"/>
<dbReference type="Proteomes" id="UP000178776">
    <property type="component" value="Chromosome"/>
</dbReference>
<evidence type="ECO:0000256" key="1">
    <source>
        <dbReference type="ARBA" id="ARBA00022801"/>
    </source>
</evidence>
<dbReference type="CDD" id="cd07719">
    <property type="entry name" value="arylsulfatase_AtsA-like_MBL-fold"/>
    <property type="match status" value="1"/>
</dbReference>
<dbReference type="EMBL" id="CP017707">
    <property type="protein sequence ID" value="AOZ48925.1"/>
    <property type="molecule type" value="Genomic_DNA"/>
</dbReference>
<dbReference type="Pfam" id="PF12706">
    <property type="entry name" value="Lactamase_B_2"/>
    <property type="match status" value="1"/>
</dbReference>
<dbReference type="Gene3D" id="3.60.15.10">
    <property type="entry name" value="Ribonuclease Z/Hydroxyacylglutathione hydrolase-like"/>
    <property type="match status" value="1"/>
</dbReference>
<gene>
    <name evidence="4" type="ORF">BKX93_02210</name>
</gene>
<evidence type="ECO:0000259" key="3">
    <source>
        <dbReference type="Pfam" id="PF12706"/>
    </source>
</evidence>